<dbReference type="Pfam" id="PF09250">
    <property type="entry name" value="Prim-Pol"/>
    <property type="match status" value="1"/>
</dbReference>
<dbReference type="SMART" id="SM00943">
    <property type="entry name" value="Prim-Pol"/>
    <property type="match status" value="1"/>
</dbReference>
<sequence>MKLAVDNREAAFEYANRGWAVMPLQANKKDPHFELCKRAYLSATTDIKLIDFWFDFDPNINIGIACQTSGLVVFDIDFRNGGELLSEFTPTYTVQTGDGFHLYYKANATDSYRGKLVDGIDIKFKGYVAAAPSIHPSGARYTVIDDRDPVVVPEAIREQAWKY</sequence>
<evidence type="ECO:0000313" key="2">
    <source>
        <dbReference type="EMBL" id="CAB4142150.1"/>
    </source>
</evidence>
<protein>
    <submittedName>
        <fullName evidence="2">Prim_Pol domain containing protein</fullName>
    </submittedName>
</protein>
<feature type="domain" description="DNA primase/polymerase bifunctional N-terminal" evidence="1">
    <location>
        <begin position="11"/>
        <end position="156"/>
    </location>
</feature>
<dbReference type="EMBL" id="LR796405">
    <property type="protein sequence ID" value="CAB4142150.1"/>
    <property type="molecule type" value="Genomic_DNA"/>
</dbReference>
<dbReference type="SUPFAM" id="SSF56747">
    <property type="entry name" value="Prim-pol domain"/>
    <property type="match status" value="1"/>
</dbReference>
<gene>
    <name evidence="2" type="ORF">UFOVP441_24</name>
</gene>
<name>A0A6J5MAF4_9CAUD</name>
<dbReference type="CDD" id="cd04859">
    <property type="entry name" value="Prim_Pol"/>
    <property type="match status" value="1"/>
</dbReference>
<evidence type="ECO:0000259" key="1">
    <source>
        <dbReference type="SMART" id="SM00943"/>
    </source>
</evidence>
<dbReference type="InterPro" id="IPR015330">
    <property type="entry name" value="DNA_primase/pol_bifunc_N"/>
</dbReference>
<proteinExistence type="predicted"/>
<accession>A0A6J5MAF4</accession>
<reference evidence="2" key="1">
    <citation type="submission" date="2020-04" db="EMBL/GenBank/DDBJ databases">
        <authorList>
            <person name="Chiriac C."/>
            <person name="Salcher M."/>
            <person name="Ghai R."/>
            <person name="Kavagutti S V."/>
        </authorList>
    </citation>
    <scope>NUCLEOTIDE SEQUENCE</scope>
</reference>
<organism evidence="2">
    <name type="scientific">uncultured Caudovirales phage</name>
    <dbReference type="NCBI Taxonomy" id="2100421"/>
    <lineage>
        <taxon>Viruses</taxon>
        <taxon>Duplodnaviria</taxon>
        <taxon>Heunggongvirae</taxon>
        <taxon>Uroviricota</taxon>
        <taxon>Caudoviricetes</taxon>
        <taxon>Peduoviridae</taxon>
        <taxon>Maltschvirus</taxon>
        <taxon>Maltschvirus maltsch</taxon>
    </lineage>
</organism>